<dbReference type="AlphaFoldDB" id="A0A5B7CJN4"/>
<evidence type="ECO:0000313" key="1">
    <source>
        <dbReference type="EMBL" id="MPC08546.1"/>
    </source>
</evidence>
<dbReference type="EMBL" id="VSRR010000034">
    <property type="protein sequence ID" value="MPC08546.1"/>
    <property type="molecule type" value="Genomic_DNA"/>
</dbReference>
<organism evidence="1 2">
    <name type="scientific">Portunus trituberculatus</name>
    <name type="common">Swimming crab</name>
    <name type="synonym">Neptunus trituberculatus</name>
    <dbReference type="NCBI Taxonomy" id="210409"/>
    <lineage>
        <taxon>Eukaryota</taxon>
        <taxon>Metazoa</taxon>
        <taxon>Ecdysozoa</taxon>
        <taxon>Arthropoda</taxon>
        <taxon>Crustacea</taxon>
        <taxon>Multicrustacea</taxon>
        <taxon>Malacostraca</taxon>
        <taxon>Eumalacostraca</taxon>
        <taxon>Eucarida</taxon>
        <taxon>Decapoda</taxon>
        <taxon>Pleocyemata</taxon>
        <taxon>Brachyura</taxon>
        <taxon>Eubrachyura</taxon>
        <taxon>Portunoidea</taxon>
        <taxon>Portunidae</taxon>
        <taxon>Portuninae</taxon>
        <taxon>Portunus</taxon>
    </lineage>
</organism>
<gene>
    <name evidence="1" type="ORF">E2C01_001135</name>
</gene>
<sequence>MDDELLIELVRNLPVLYDTLLHPSGALHSSRIMAIIAKSTSVNFAIFEITDHGVRTTESPRICMNRRHRSDTDITERY</sequence>
<accession>A0A5B7CJN4</accession>
<name>A0A5B7CJN4_PORTR</name>
<protein>
    <submittedName>
        <fullName evidence="1">Uncharacterized protein</fullName>
    </submittedName>
</protein>
<reference evidence="1 2" key="1">
    <citation type="submission" date="2019-05" db="EMBL/GenBank/DDBJ databases">
        <title>Another draft genome of Portunus trituberculatus and its Hox gene families provides insights of decapod evolution.</title>
        <authorList>
            <person name="Jeong J.-H."/>
            <person name="Song I."/>
            <person name="Kim S."/>
            <person name="Choi T."/>
            <person name="Kim D."/>
            <person name="Ryu S."/>
            <person name="Kim W."/>
        </authorList>
    </citation>
    <scope>NUCLEOTIDE SEQUENCE [LARGE SCALE GENOMIC DNA]</scope>
    <source>
        <tissue evidence="1">Muscle</tissue>
    </source>
</reference>
<comment type="caution">
    <text evidence="1">The sequence shown here is derived from an EMBL/GenBank/DDBJ whole genome shotgun (WGS) entry which is preliminary data.</text>
</comment>
<evidence type="ECO:0000313" key="2">
    <source>
        <dbReference type="Proteomes" id="UP000324222"/>
    </source>
</evidence>
<proteinExistence type="predicted"/>
<keyword evidence="2" id="KW-1185">Reference proteome</keyword>
<dbReference type="Proteomes" id="UP000324222">
    <property type="component" value="Unassembled WGS sequence"/>
</dbReference>